<dbReference type="PANTHER" id="PTHR44899">
    <property type="entry name" value="CAMK FAMILY PROTEIN KINASE"/>
    <property type="match status" value="1"/>
</dbReference>
<reference evidence="12 13" key="3">
    <citation type="journal article" date="2016" name="Sci. Rep.">
        <title>Genome-wide diversity and gene expression profiling of Babesia microti isolates identify polymorphic genes that mediate host-pathogen interactions.</title>
        <authorList>
            <person name="Silva J.C."/>
            <person name="Cornillot E."/>
            <person name="McCracken C."/>
            <person name="Usmani-Brown S."/>
            <person name="Dwivedi A."/>
            <person name="Ifeonu O.O."/>
            <person name="Crabtree J."/>
            <person name="Gotia H.T."/>
            <person name="Virji A.Z."/>
            <person name="Reynes C."/>
            <person name="Colinge J."/>
            <person name="Kumar V."/>
            <person name="Lawres L."/>
            <person name="Pazzi J.E."/>
            <person name="Pablo J.V."/>
            <person name="Hung C."/>
            <person name="Brancato J."/>
            <person name="Kumari P."/>
            <person name="Orvis J."/>
            <person name="Tretina K."/>
            <person name="Chibucos M."/>
            <person name="Ott S."/>
            <person name="Sadzewicz L."/>
            <person name="Sengamalay N."/>
            <person name="Shetty A.C."/>
            <person name="Su Q."/>
            <person name="Tallon L."/>
            <person name="Fraser C.M."/>
            <person name="Frutos R."/>
            <person name="Molina D.M."/>
            <person name="Krause P.J."/>
            <person name="Ben Mamoun C."/>
        </authorList>
    </citation>
    <scope>NUCLEOTIDE SEQUENCE [LARGE SCALE GENOMIC DNA]</scope>
    <source>
        <strain evidence="12 13">RI</strain>
    </source>
</reference>
<dbReference type="RefSeq" id="XP_012648754.1">
    <property type="nucleotide sequence ID" value="XM_012793300.1"/>
</dbReference>
<keyword evidence="6" id="KW-0547">Nucleotide-binding</keyword>
<dbReference type="FunFam" id="1.10.510.10:FF:000571">
    <property type="entry name" value="Maternal embryonic leucine zipper kinase"/>
    <property type="match status" value="1"/>
</dbReference>
<dbReference type="Gene3D" id="3.30.200.20">
    <property type="entry name" value="Phosphorylase Kinase, domain 1"/>
    <property type="match status" value="1"/>
</dbReference>
<dbReference type="AlphaFoldDB" id="A0A0K3AQ28"/>
<evidence type="ECO:0000256" key="2">
    <source>
        <dbReference type="ARBA" id="ARBA00011245"/>
    </source>
</evidence>
<dbReference type="EC" id="2.7.11.1" evidence="3"/>
<dbReference type="PROSITE" id="PS50011">
    <property type="entry name" value="PROTEIN_KINASE_DOM"/>
    <property type="match status" value="1"/>
</dbReference>
<comment type="subunit">
    <text evidence="2">Monomer.</text>
</comment>
<dbReference type="VEuPathDB" id="PiroplasmaDB:BMR1_03g00715"/>
<dbReference type="Proteomes" id="UP000002899">
    <property type="component" value="Chromosome III"/>
</dbReference>
<comment type="catalytic activity">
    <reaction evidence="9">
        <text>L-threonyl-[protein] + ATP = O-phospho-L-threonyl-[protein] + ADP + H(+)</text>
        <dbReference type="Rhea" id="RHEA:46608"/>
        <dbReference type="Rhea" id="RHEA-COMP:11060"/>
        <dbReference type="Rhea" id="RHEA-COMP:11605"/>
        <dbReference type="ChEBI" id="CHEBI:15378"/>
        <dbReference type="ChEBI" id="CHEBI:30013"/>
        <dbReference type="ChEBI" id="CHEBI:30616"/>
        <dbReference type="ChEBI" id="CHEBI:61977"/>
        <dbReference type="ChEBI" id="CHEBI:456216"/>
        <dbReference type="EC" id="2.7.11.1"/>
    </reaction>
</comment>
<evidence type="ECO:0000256" key="9">
    <source>
        <dbReference type="ARBA" id="ARBA00047899"/>
    </source>
</evidence>
<reference evidence="12 13" key="1">
    <citation type="journal article" date="2012" name="Nucleic Acids Res.">
        <title>Sequencing of the smallest Apicomplexan genome from the human pathogen Babesia microti.</title>
        <authorList>
            <person name="Cornillot E."/>
            <person name="Hadj-Kaddour K."/>
            <person name="Dassouli A."/>
            <person name="Noel B."/>
            <person name="Ranwez V."/>
            <person name="Vacherie B."/>
            <person name="Augagneur Y."/>
            <person name="Bres V."/>
            <person name="Duclos A."/>
            <person name="Randazzo S."/>
            <person name="Carcy B."/>
            <person name="Debierre-Grockiego F."/>
            <person name="Delbecq S."/>
            <person name="Moubri-Menage K."/>
            <person name="Shams-Eldin H."/>
            <person name="Usmani-Brown S."/>
            <person name="Bringaud F."/>
            <person name="Wincker P."/>
            <person name="Vivares C.P."/>
            <person name="Schwarz R.T."/>
            <person name="Schetters T.P."/>
            <person name="Krause P.J."/>
            <person name="Gorenflot A."/>
            <person name="Berry V."/>
            <person name="Barbe V."/>
            <person name="Ben Mamoun C."/>
        </authorList>
    </citation>
    <scope>NUCLEOTIDE SEQUENCE [LARGE SCALE GENOMIC DNA]</scope>
    <source>
        <strain evidence="12 13">RI</strain>
    </source>
</reference>
<evidence type="ECO:0000256" key="8">
    <source>
        <dbReference type="ARBA" id="ARBA00022840"/>
    </source>
</evidence>
<dbReference type="EMBL" id="LN871598">
    <property type="protein sequence ID" value="CTQ40743.1"/>
    <property type="molecule type" value="Genomic_DNA"/>
</dbReference>
<dbReference type="InterPro" id="IPR008271">
    <property type="entry name" value="Ser/Thr_kinase_AS"/>
</dbReference>
<dbReference type="KEGG" id="bmic:BMR1_03g00715"/>
<evidence type="ECO:0000256" key="5">
    <source>
        <dbReference type="ARBA" id="ARBA00022679"/>
    </source>
</evidence>
<accession>A0A0K3AQ28</accession>
<dbReference type="PROSITE" id="PS00108">
    <property type="entry name" value="PROTEIN_KINASE_ST"/>
    <property type="match status" value="1"/>
</dbReference>
<dbReference type="Gene3D" id="1.10.510.10">
    <property type="entry name" value="Transferase(Phosphotransferase) domain 1"/>
    <property type="match status" value="1"/>
</dbReference>
<dbReference type="InterPro" id="IPR000719">
    <property type="entry name" value="Prot_kinase_dom"/>
</dbReference>
<evidence type="ECO:0000256" key="10">
    <source>
        <dbReference type="ARBA" id="ARBA00048679"/>
    </source>
</evidence>
<evidence type="ECO:0000256" key="3">
    <source>
        <dbReference type="ARBA" id="ARBA00012513"/>
    </source>
</evidence>
<comment type="catalytic activity">
    <reaction evidence="10">
        <text>L-seryl-[protein] + ATP = O-phospho-L-seryl-[protein] + ADP + H(+)</text>
        <dbReference type="Rhea" id="RHEA:17989"/>
        <dbReference type="Rhea" id="RHEA-COMP:9863"/>
        <dbReference type="Rhea" id="RHEA-COMP:11604"/>
        <dbReference type="ChEBI" id="CHEBI:15378"/>
        <dbReference type="ChEBI" id="CHEBI:29999"/>
        <dbReference type="ChEBI" id="CHEBI:30616"/>
        <dbReference type="ChEBI" id="CHEBI:83421"/>
        <dbReference type="ChEBI" id="CHEBI:456216"/>
        <dbReference type="EC" id="2.7.11.1"/>
    </reaction>
</comment>
<comment type="similarity">
    <text evidence="1">Belongs to the protein kinase superfamily. NEK Ser/Thr protein kinase family. NIMA subfamily.</text>
</comment>
<dbReference type="FunFam" id="3.30.200.20:FF:000097">
    <property type="entry name" value="Probable serine/threonine-protein kinase nek1"/>
    <property type="match status" value="1"/>
</dbReference>
<keyword evidence="5 12" id="KW-0808">Transferase</keyword>
<dbReference type="GO" id="GO:0005524">
    <property type="term" value="F:ATP binding"/>
    <property type="evidence" value="ECO:0007669"/>
    <property type="project" value="UniProtKB-KW"/>
</dbReference>
<dbReference type="GO" id="GO:0004674">
    <property type="term" value="F:protein serine/threonine kinase activity"/>
    <property type="evidence" value="ECO:0007669"/>
    <property type="project" value="UniProtKB-KW"/>
</dbReference>
<name>A0A0K3AQ28_BABMR</name>
<dbReference type="GeneID" id="24424777"/>
<dbReference type="InterPro" id="IPR051131">
    <property type="entry name" value="NEK_Ser/Thr_kinase_NIMA"/>
</dbReference>
<keyword evidence="4" id="KW-0723">Serine/threonine-protein kinase</keyword>
<proteinExistence type="inferred from homology"/>
<dbReference type="Pfam" id="PF00069">
    <property type="entry name" value="Pkinase"/>
    <property type="match status" value="1"/>
</dbReference>
<dbReference type="OMA" id="MEEWIHA"/>
<gene>
    <name evidence="12" type="ORF">BMR1_03g00715</name>
</gene>
<protein>
    <recommendedName>
        <fullName evidence="3">non-specific serine/threonine protein kinase</fullName>
        <ecNumber evidence="3">2.7.11.1</ecNumber>
    </recommendedName>
</protein>
<evidence type="ECO:0000256" key="7">
    <source>
        <dbReference type="ARBA" id="ARBA00022777"/>
    </source>
</evidence>
<feature type="domain" description="Protein kinase" evidence="11">
    <location>
        <begin position="17"/>
        <end position="273"/>
    </location>
</feature>
<evidence type="ECO:0000256" key="4">
    <source>
        <dbReference type="ARBA" id="ARBA00022527"/>
    </source>
</evidence>
<reference evidence="12 13" key="2">
    <citation type="journal article" date="2013" name="PLoS ONE">
        <title>Whole genome mapping and re-organization of the nuclear and mitochondrial genomes of Babesia microti isolates.</title>
        <authorList>
            <person name="Cornillot E."/>
            <person name="Dassouli A."/>
            <person name="Garg A."/>
            <person name="Pachikara N."/>
            <person name="Randazzo S."/>
            <person name="Depoix D."/>
            <person name="Carcy B."/>
            <person name="Delbecq S."/>
            <person name="Frutos R."/>
            <person name="Silva J.C."/>
            <person name="Sutton R."/>
            <person name="Krause P.J."/>
            <person name="Mamoun C.B."/>
        </authorList>
    </citation>
    <scope>NUCLEOTIDE SEQUENCE [LARGE SCALE GENOMIC DNA]</scope>
    <source>
        <strain evidence="12 13">RI</strain>
    </source>
</reference>
<dbReference type="GO" id="GO:0106310">
    <property type="term" value="F:protein serine kinase activity"/>
    <property type="evidence" value="ECO:0007669"/>
    <property type="project" value="RHEA"/>
</dbReference>
<dbReference type="InterPro" id="IPR011009">
    <property type="entry name" value="Kinase-like_dom_sf"/>
</dbReference>
<evidence type="ECO:0000259" key="11">
    <source>
        <dbReference type="PROSITE" id="PS50011"/>
    </source>
</evidence>
<keyword evidence="8" id="KW-0067">ATP-binding</keyword>
<evidence type="ECO:0000256" key="1">
    <source>
        <dbReference type="ARBA" id="ARBA00010886"/>
    </source>
</evidence>
<dbReference type="CDD" id="cd08215">
    <property type="entry name" value="STKc_Nek"/>
    <property type="match status" value="1"/>
</dbReference>
<keyword evidence="13" id="KW-1185">Reference proteome</keyword>
<keyword evidence="7 12" id="KW-0418">Kinase</keyword>
<dbReference type="SMART" id="SM00220">
    <property type="entry name" value="S_TKc"/>
    <property type="match status" value="1"/>
</dbReference>
<dbReference type="SUPFAM" id="SSF56112">
    <property type="entry name" value="Protein kinase-like (PK-like)"/>
    <property type="match status" value="1"/>
</dbReference>
<dbReference type="OrthoDB" id="248923at2759"/>
<evidence type="ECO:0000256" key="6">
    <source>
        <dbReference type="ARBA" id="ARBA00022741"/>
    </source>
</evidence>
<evidence type="ECO:0000313" key="13">
    <source>
        <dbReference type="Proteomes" id="UP000002899"/>
    </source>
</evidence>
<evidence type="ECO:0000313" key="12">
    <source>
        <dbReference type="EMBL" id="CTQ40743.1"/>
    </source>
</evidence>
<sequence length="348" mass="39661">MVKLPLICCHSESHGLYRHVKFIGKGSYGTMTLARDSDDNLWVVKKIDLTQLGNREKKLCLTEIEIISNIHHPYIVEYRESFVEDGKLNIVMQYCAGGDLYKYISYQRKRGIPIKEERIVEWVSQILAAVKFLHQHHILHRDLKSLNILIDSDKRIRICDFGVSKVLKATLDSAQTMIGTPYYFSPELIEGHDYNWPSDIWALGCLVYELSTFKTPYDGAKGMKQLCHMIRTKEIPNLPDYYSDELNALYKSMLAYDYRLRLSASELLATPIIQKKLKEMLQRVESTLADGTTFADSNTVVNTSATGNSVVWGDTDEIQTAKEYMSVGSILANEVSSQMPQLPQMGDI</sequence>
<organism evidence="12 13">
    <name type="scientific">Babesia microti (strain RI)</name>
    <dbReference type="NCBI Taxonomy" id="1133968"/>
    <lineage>
        <taxon>Eukaryota</taxon>
        <taxon>Sar</taxon>
        <taxon>Alveolata</taxon>
        <taxon>Apicomplexa</taxon>
        <taxon>Aconoidasida</taxon>
        <taxon>Piroplasmida</taxon>
        <taxon>Babesiidae</taxon>
        <taxon>Babesia</taxon>
    </lineage>
</organism>